<evidence type="ECO:0000313" key="3">
    <source>
        <dbReference type="Proteomes" id="UP000326924"/>
    </source>
</evidence>
<organism evidence="2 3">
    <name type="scientific">Sphaerosporella brunnea</name>
    <dbReference type="NCBI Taxonomy" id="1250544"/>
    <lineage>
        <taxon>Eukaryota</taxon>
        <taxon>Fungi</taxon>
        <taxon>Dikarya</taxon>
        <taxon>Ascomycota</taxon>
        <taxon>Pezizomycotina</taxon>
        <taxon>Pezizomycetes</taxon>
        <taxon>Pezizales</taxon>
        <taxon>Pyronemataceae</taxon>
        <taxon>Sphaerosporella</taxon>
    </lineage>
</organism>
<feature type="compositionally biased region" description="Polar residues" evidence="1">
    <location>
        <begin position="39"/>
        <end position="48"/>
    </location>
</feature>
<proteinExistence type="predicted"/>
<keyword evidence="3" id="KW-1185">Reference proteome</keyword>
<sequence length="100" mass="11095">MPRSKQAKRDAMEPSTEPKESSSASGEEEPSKSEPENDSYMTNPNTSRAGLENSEDNANRENLRNKKVKAKAEGKGKTIEKEIEKQNKNATCCVFNLDCT</sequence>
<reference evidence="2 3" key="1">
    <citation type="submission" date="2019-09" db="EMBL/GenBank/DDBJ databases">
        <title>Draft genome of the ectomycorrhizal ascomycete Sphaerosporella brunnea.</title>
        <authorList>
            <consortium name="DOE Joint Genome Institute"/>
            <person name="Benucci G.M."/>
            <person name="Marozzi G."/>
            <person name="Antonielli L."/>
            <person name="Sanchez S."/>
            <person name="Marco P."/>
            <person name="Wang X."/>
            <person name="Falini L.B."/>
            <person name="Barry K."/>
            <person name="Haridas S."/>
            <person name="Lipzen A."/>
            <person name="Labutti K."/>
            <person name="Grigoriev I.V."/>
            <person name="Murat C."/>
            <person name="Martin F."/>
            <person name="Albertini E."/>
            <person name="Donnini D."/>
            <person name="Bonito G."/>
        </authorList>
    </citation>
    <scope>NUCLEOTIDE SEQUENCE [LARGE SCALE GENOMIC DNA]</scope>
    <source>
        <strain evidence="2 3">Sb_GMNB300</strain>
    </source>
</reference>
<dbReference type="InParanoid" id="A0A5J5F295"/>
<dbReference type="Proteomes" id="UP000326924">
    <property type="component" value="Unassembled WGS sequence"/>
</dbReference>
<protein>
    <submittedName>
        <fullName evidence="2">Uncharacterized protein</fullName>
    </submittedName>
</protein>
<evidence type="ECO:0000313" key="2">
    <source>
        <dbReference type="EMBL" id="KAA8910056.1"/>
    </source>
</evidence>
<dbReference type="AlphaFoldDB" id="A0A5J5F295"/>
<gene>
    <name evidence="2" type="ORF">FN846DRAFT_888678</name>
</gene>
<feature type="compositionally biased region" description="Basic and acidic residues" evidence="1">
    <location>
        <begin position="7"/>
        <end position="20"/>
    </location>
</feature>
<dbReference type="EMBL" id="VXIS01000051">
    <property type="protein sequence ID" value="KAA8910056.1"/>
    <property type="molecule type" value="Genomic_DNA"/>
</dbReference>
<name>A0A5J5F295_9PEZI</name>
<feature type="region of interest" description="Disordered" evidence="1">
    <location>
        <begin position="1"/>
        <end position="79"/>
    </location>
</feature>
<feature type="compositionally biased region" description="Basic and acidic residues" evidence="1">
    <location>
        <begin position="57"/>
        <end position="79"/>
    </location>
</feature>
<comment type="caution">
    <text evidence="2">The sequence shown here is derived from an EMBL/GenBank/DDBJ whole genome shotgun (WGS) entry which is preliminary data.</text>
</comment>
<accession>A0A5J5F295</accession>
<evidence type="ECO:0000256" key="1">
    <source>
        <dbReference type="SAM" id="MobiDB-lite"/>
    </source>
</evidence>